<dbReference type="RefSeq" id="WP_105750019.1">
    <property type="nucleotide sequence ID" value="NZ_PQVP01000006.1"/>
</dbReference>
<evidence type="ECO:0000256" key="1">
    <source>
        <dbReference type="SAM" id="Phobius"/>
    </source>
</evidence>
<keyword evidence="1" id="KW-0812">Transmembrane</keyword>
<proteinExistence type="predicted"/>
<name>A0A2S5DM70_9BURK</name>
<feature type="transmembrane region" description="Helical" evidence="1">
    <location>
        <begin position="20"/>
        <end position="39"/>
    </location>
</feature>
<organism evidence="2 3">
    <name type="scientific">Burkholderia contaminans</name>
    <dbReference type="NCBI Taxonomy" id="488447"/>
    <lineage>
        <taxon>Bacteria</taxon>
        <taxon>Pseudomonadati</taxon>
        <taxon>Pseudomonadota</taxon>
        <taxon>Betaproteobacteria</taxon>
        <taxon>Burkholderiales</taxon>
        <taxon>Burkholderiaceae</taxon>
        <taxon>Burkholderia</taxon>
        <taxon>Burkholderia cepacia complex</taxon>
    </lineage>
</organism>
<evidence type="ECO:0000313" key="2">
    <source>
        <dbReference type="EMBL" id="POZ80196.1"/>
    </source>
</evidence>
<dbReference type="Proteomes" id="UP000238655">
    <property type="component" value="Unassembled WGS sequence"/>
</dbReference>
<dbReference type="EMBL" id="PQVP01000006">
    <property type="protein sequence ID" value="POZ80196.1"/>
    <property type="molecule type" value="Genomic_DNA"/>
</dbReference>
<accession>A0A2S5DM70</accession>
<keyword evidence="1" id="KW-0472">Membrane</keyword>
<protein>
    <submittedName>
        <fullName evidence="2">Uncharacterized protein</fullName>
    </submittedName>
</protein>
<reference evidence="2 3" key="1">
    <citation type="submission" date="2018-01" db="EMBL/GenBank/DDBJ databases">
        <title>Successful Treatment of Persistent Burkholderia cepacia Bacteremia with Ceftazidime-Avibactam.</title>
        <authorList>
            <person name="Tamma P."/>
            <person name="Fan Y."/>
            <person name="Bergman Y."/>
            <person name="Sick-Samuels A."/>
            <person name="Hsu A."/>
            <person name="Timp W."/>
            <person name="Simner P."/>
        </authorList>
    </citation>
    <scope>NUCLEOTIDE SEQUENCE [LARGE SCALE GENOMIC DNA]</scope>
    <source>
        <strain evidence="2 3">170816</strain>
    </source>
</reference>
<comment type="caution">
    <text evidence="2">The sequence shown here is derived from an EMBL/GenBank/DDBJ whole genome shotgun (WGS) entry which is preliminary data.</text>
</comment>
<keyword evidence="1" id="KW-1133">Transmembrane helix</keyword>
<sequence length="104" mass="11313">MKIAHVHVSDAIKAIRQRPAIAAAIAAAIVATAIAVYSLDFSRDLTPREIGVLRQFVIDTDSPAVRRDFNRGIRDGQMTVARARDVVETAKAQAPRYGLASDQQ</sequence>
<evidence type="ECO:0000313" key="3">
    <source>
        <dbReference type="Proteomes" id="UP000238655"/>
    </source>
</evidence>
<dbReference type="AlphaFoldDB" id="A0A2S5DM70"/>
<gene>
    <name evidence="2" type="ORF">C3743_40165</name>
</gene>